<gene>
    <name evidence="2" type="ORF">LX64_00706</name>
</gene>
<evidence type="ECO:0000256" key="1">
    <source>
        <dbReference type="SAM" id="Phobius"/>
    </source>
</evidence>
<proteinExistence type="predicted"/>
<dbReference type="RefSeq" id="WP_111596195.1">
    <property type="nucleotide sequence ID" value="NZ_QLLL01000001.1"/>
</dbReference>
<reference evidence="2 3" key="1">
    <citation type="submission" date="2018-06" db="EMBL/GenBank/DDBJ databases">
        <title>Genomic Encyclopedia of Archaeal and Bacterial Type Strains, Phase II (KMG-II): from individual species to whole genera.</title>
        <authorList>
            <person name="Goeker M."/>
        </authorList>
    </citation>
    <scope>NUCLEOTIDE SEQUENCE [LARGE SCALE GENOMIC DNA]</scope>
    <source>
        <strain evidence="2 3">DSM 23857</strain>
    </source>
</reference>
<name>A0A327R4U5_9BACT</name>
<dbReference type="AlphaFoldDB" id="A0A327R4U5"/>
<dbReference type="EMBL" id="QLLL01000001">
    <property type="protein sequence ID" value="RAJ11098.1"/>
    <property type="molecule type" value="Genomic_DNA"/>
</dbReference>
<protein>
    <submittedName>
        <fullName evidence="2">Uncharacterized protein</fullName>
    </submittedName>
</protein>
<evidence type="ECO:0000313" key="2">
    <source>
        <dbReference type="EMBL" id="RAJ11098.1"/>
    </source>
</evidence>
<feature type="transmembrane region" description="Helical" evidence="1">
    <location>
        <begin position="92"/>
        <end position="111"/>
    </location>
</feature>
<organism evidence="2 3">
    <name type="scientific">Chitinophaga skermanii</name>
    <dbReference type="NCBI Taxonomy" id="331697"/>
    <lineage>
        <taxon>Bacteria</taxon>
        <taxon>Pseudomonadati</taxon>
        <taxon>Bacteroidota</taxon>
        <taxon>Chitinophagia</taxon>
        <taxon>Chitinophagales</taxon>
        <taxon>Chitinophagaceae</taxon>
        <taxon>Chitinophaga</taxon>
    </lineage>
</organism>
<keyword evidence="1" id="KW-0472">Membrane</keyword>
<accession>A0A327R4U5</accession>
<comment type="caution">
    <text evidence="2">The sequence shown here is derived from an EMBL/GenBank/DDBJ whole genome shotgun (WGS) entry which is preliminary data.</text>
</comment>
<keyword evidence="3" id="KW-1185">Reference proteome</keyword>
<dbReference type="Proteomes" id="UP000249547">
    <property type="component" value="Unassembled WGS sequence"/>
</dbReference>
<evidence type="ECO:0000313" key="3">
    <source>
        <dbReference type="Proteomes" id="UP000249547"/>
    </source>
</evidence>
<feature type="transmembrane region" description="Helical" evidence="1">
    <location>
        <begin position="65"/>
        <end position="86"/>
    </location>
</feature>
<keyword evidence="1" id="KW-1133">Transmembrane helix</keyword>
<keyword evidence="1" id="KW-0812">Transmembrane</keyword>
<sequence>MFFKKEATYKQTGIYQRLYEFEMYYLREKYNPKLDIIHISEVEINHKTTFPLSQVELRPSFFQQYLMPVGLAILGIVGGVVALLYGDGKVSSYIFVVCAFIWAGVFLYNASKPIDPLVIGKHGITFDDSTFLWPEVDEVFYLTRKWGYGKRRQVEVFLVIQLNDRLVYYETSIAAKRMFTAIAYYRP</sequence>